<evidence type="ECO:0000313" key="5">
    <source>
        <dbReference type="Proteomes" id="UP001501759"/>
    </source>
</evidence>
<evidence type="ECO:0000256" key="1">
    <source>
        <dbReference type="ARBA" id="ARBA00022679"/>
    </source>
</evidence>
<organism evidence="4 5">
    <name type="scientific">Streptomyces siamensis</name>
    <dbReference type="NCBI Taxonomy" id="1274986"/>
    <lineage>
        <taxon>Bacteria</taxon>
        <taxon>Bacillati</taxon>
        <taxon>Actinomycetota</taxon>
        <taxon>Actinomycetes</taxon>
        <taxon>Kitasatosporales</taxon>
        <taxon>Streptomycetaceae</taxon>
        <taxon>Streptomyces</taxon>
    </lineage>
</organism>
<keyword evidence="2" id="KW-0012">Acyltransferase</keyword>
<protein>
    <submittedName>
        <fullName evidence="4">GNAT family N-acetyltransferase</fullName>
    </submittedName>
</protein>
<dbReference type="InterPro" id="IPR000182">
    <property type="entry name" value="GNAT_dom"/>
</dbReference>
<accession>A0ABP9JGG7</accession>
<gene>
    <name evidence="4" type="ORF">GCM10023335_67970</name>
</gene>
<evidence type="ECO:0000313" key="4">
    <source>
        <dbReference type="EMBL" id="GAA5029194.1"/>
    </source>
</evidence>
<dbReference type="InterPro" id="IPR050832">
    <property type="entry name" value="Bact_Acetyltransf"/>
</dbReference>
<feature type="domain" description="N-acetyltransferase" evidence="3">
    <location>
        <begin position="1"/>
        <end position="148"/>
    </location>
</feature>
<dbReference type="EMBL" id="BAABKB010000031">
    <property type="protein sequence ID" value="GAA5029194.1"/>
    <property type="molecule type" value="Genomic_DNA"/>
</dbReference>
<evidence type="ECO:0000256" key="2">
    <source>
        <dbReference type="ARBA" id="ARBA00023315"/>
    </source>
</evidence>
<dbReference type="PIRSF" id="PIRSF037663">
    <property type="entry name" value="Acetyltransf_GNAT_prd"/>
    <property type="match status" value="1"/>
</dbReference>
<dbReference type="CDD" id="cd04301">
    <property type="entry name" value="NAT_SF"/>
    <property type="match status" value="1"/>
</dbReference>
<dbReference type="PROSITE" id="PS51186">
    <property type="entry name" value="GNAT"/>
    <property type="match status" value="1"/>
</dbReference>
<keyword evidence="5" id="KW-1185">Reference proteome</keyword>
<evidence type="ECO:0000259" key="3">
    <source>
        <dbReference type="PROSITE" id="PS51186"/>
    </source>
</evidence>
<dbReference type="Pfam" id="PF00583">
    <property type="entry name" value="Acetyltransf_1"/>
    <property type="match status" value="1"/>
</dbReference>
<keyword evidence="1" id="KW-0808">Transferase</keyword>
<dbReference type="InterPro" id="IPR016181">
    <property type="entry name" value="Acyl_CoA_acyltransferase"/>
</dbReference>
<comment type="caution">
    <text evidence="4">The sequence shown here is derived from an EMBL/GenBank/DDBJ whole genome shotgun (WGS) entry which is preliminary data.</text>
</comment>
<reference evidence="5" key="1">
    <citation type="journal article" date="2019" name="Int. J. Syst. Evol. Microbiol.">
        <title>The Global Catalogue of Microorganisms (GCM) 10K type strain sequencing project: providing services to taxonomists for standard genome sequencing and annotation.</title>
        <authorList>
            <consortium name="The Broad Institute Genomics Platform"/>
            <consortium name="The Broad Institute Genome Sequencing Center for Infectious Disease"/>
            <person name="Wu L."/>
            <person name="Ma J."/>
        </authorList>
    </citation>
    <scope>NUCLEOTIDE SEQUENCE [LARGE SCALE GENOMIC DNA]</scope>
    <source>
        <strain evidence="5">JCM 18409</strain>
    </source>
</reference>
<sequence>MIRRAVETDLPDVHRLDREAFAADAYPYFALRQFFDACDDHMLVADDNGTLTGYIMAAATKRDGSCWLLSLGVTPHKRGHGLGRLLISELLRTLREEGVHTALSVVAPDNTSALHLYRSLGFTIDPDALRPNYFGPGGDRLPISLHLQ</sequence>
<dbReference type="SUPFAM" id="SSF55729">
    <property type="entry name" value="Acyl-CoA N-acyltransferases (Nat)"/>
    <property type="match status" value="1"/>
</dbReference>
<dbReference type="PANTHER" id="PTHR43877">
    <property type="entry name" value="AMINOALKYLPHOSPHONATE N-ACETYLTRANSFERASE-RELATED-RELATED"/>
    <property type="match status" value="1"/>
</dbReference>
<proteinExistence type="predicted"/>
<dbReference type="Gene3D" id="3.40.630.30">
    <property type="match status" value="1"/>
</dbReference>
<dbReference type="Proteomes" id="UP001501759">
    <property type="component" value="Unassembled WGS sequence"/>
</dbReference>
<dbReference type="InterPro" id="IPR017255">
    <property type="entry name" value="AcTrfase_GNAT_prd"/>
</dbReference>
<name>A0ABP9JGG7_9ACTN</name>